<evidence type="ECO:0000313" key="2">
    <source>
        <dbReference type="EMBL" id="JAD35797.1"/>
    </source>
</evidence>
<evidence type="ECO:0000256" key="1">
    <source>
        <dbReference type="SAM" id="MobiDB-lite"/>
    </source>
</evidence>
<accession>A0A0A8ZLR5</accession>
<reference evidence="2" key="1">
    <citation type="submission" date="2014-09" db="EMBL/GenBank/DDBJ databases">
        <authorList>
            <person name="Magalhaes I.L.F."/>
            <person name="Oliveira U."/>
            <person name="Santos F.R."/>
            <person name="Vidigal T.H.D.A."/>
            <person name="Brescovit A.D."/>
            <person name="Santos A.J."/>
        </authorList>
    </citation>
    <scope>NUCLEOTIDE SEQUENCE</scope>
    <source>
        <tissue evidence="2">Shoot tissue taken approximately 20 cm above the soil surface</tissue>
    </source>
</reference>
<protein>
    <submittedName>
        <fullName evidence="2">Uncharacterized protein</fullName>
    </submittedName>
</protein>
<dbReference type="AlphaFoldDB" id="A0A0A8ZLR5"/>
<sequence>MVPSPAGRFRREIAPCVEPGEGDEIEAPTCAASAVATHTSSAMAASARPRP</sequence>
<feature type="region of interest" description="Disordered" evidence="1">
    <location>
        <begin position="1"/>
        <end position="25"/>
    </location>
</feature>
<proteinExistence type="predicted"/>
<dbReference type="EMBL" id="GBRH01262098">
    <property type="protein sequence ID" value="JAD35797.1"/>
    <property type="molecule type" value="Transcribed_RNA"/>
</dbReference>
<reference evidence="2" key="2">
    <citation type="journal article" date="2015" name="Data Brief">
        <title>Shoot transcriptome of the giant reed, Arundo donax.</title>
        <authorList>
            <person name="Barrero R.A."/>
            <person name="Guerrero F.D."/>
            <person name="Moolhuijzen P."/>
            <person name="Goolsby J.A."/>
            <person name="Tidwell J."/>
            <person name="Bellgard S.E."/>
            <person name="Bellgard M.I."/>
        </authorList>
    </citation>
    <scope>NUCLEOTIDE SEQUENCE</scope>
    <source>
        <tissue evidence="2">Shoot tissue taken approximately 20 cm above the soil surface</tissue>
    </source>
</reference>
<organism evidence="2">
    <name type="scientific">Arundo donax</name>
    <name type="common">Giant reed</name>
    <name type="synonym">Donax arundinaceus</name>
    <dbReference type="NCBI Taxonomy" id="35708"/>
    <lineage>
        <taxon>Eukaryota</taxon>
        <taxon>Viridiplantae</taxon>
        <taxon>Streptophyta</taxon>
        <taxon>Embryophyta</taxon>
        <taxon>Tracheophyta</taxon>
        <taxon>Spermatophyta</taxon>
        <taxon>Magnoliopsida</taxon>
        <taxon>Liliopsida</taxon>
        <taxon>Poales</taxon>
        <taxon>Poaceae</taxon>
        <taxon>PACMAD clade</taxon>
        <taxon>Arundinoideae</taxon>
        <taxon>Arundineae</taxon>
        <taxon>Arundo</taxon>
    </lineage>
</organism>
<name>A0A0A8ZLR5_ARUDO</name>